<organism evidence="2 3">
    <name type="scientific">Diplocloster modestus</name>
    <dbReference type="NCBI Taxonomy" id="2850322"/>
    <lineage>
        <taxon>Bacteria</taxon>
        <taxon>Bacillati</taxon>
        <taxon>Bacillota</taxon>
        <taxon>Clostridia</taxon>
        <taxon>Lachnospirales</taxon>
        <taxon>Lachnospiraceae</taxon>
        <taxon>Diplocloster</taxon>
    </lineage>
</organism>
<dbReference type="Proteomes" id="UP001314681">
    <property type="component" value="Unassembled WGS sequence"/>
</dbReference>
<comment type="caution">
    <text evidence="2">The sequence shown here is derived from an EMBL/GenBank/DDBJ whole genome shotgun (WGS) entry which is preliminary data.</text>
</comment>
<accession>A0ABS6KFB4</accession>
<evidence type="ECO:0000313" key="3">
    <source>
        <dbReference type="Proteomes" id="UP001314681"/>
    </source>
</evidence>
<evidence type="ECO:0000313" key="2">
    <source>
        <dbReference type="EMBL" id="MBU9729179.1"/>
    </source>
</evidence>
<keyword evidence="3" id="KW-1185">Reference proteome</keyword>
<protein>
    <submittedName>
        <fullName evidence="2">Uncharacterized protein</fullName>
    </submittedName>
</protein>
<dbReference type="EMBL" id="JAHQCX010000038">
    <property type="protein sequence ID" value="MBU9729179.1"/>
    <property type="molecule type" value="Genomic_DNA"/>
</dbReference>
<feature type="region of interest" description="Disordered" evidence="1">
    <location>
        <begin position="49"/>
        <end position="85"/>
    </location>
</feature>
<evidence type="ECO:0000256" key="1">
    <source>
        <dbReference type="SAM" id="MobiDB-lite"/>
    </source>
</evidence>
<feature type="non-terminal residue" evidence="2">
    <location>
        <position position="85"/>
    </location>
</feature>
<proteinExistence type="predicted"/>
<reference evidence="2 3" key="1">
    <citation type="submission" date="2021-06" db="EMBL/GenBank/DDBJ databases">
        <title>Description of novel taxa of the family Lachnospiraceae.</title>
        <authorList>
            <person name="Chaplin A.V."/>
            <person name="Sokolova S.R."/>
            <person name="Pikina A.P."/>
            <person name="Korzhanova M."/>
            <person name="Belova V."/>
            <person name="Korostin D."/>
            <person name="Efimov B.A."/>
        </authorList>
    </citation>
    <scope>NUCLEOTIDE SEQUENCE [LARGE SCALE GENOMIC DNA]</scope>
    <source>
        <strain evidence="2 3">ASD4241</strain>
    </source>
</reference>
<dbReference type="RefSeq" id="WP_238727617.1">
    <property type="nucleotide sequence ID" value="NZ_JAHQCX010000038.1"/>
</dbReference>
<name>A0ABS6KFB4_9FIRM</name>
<sequence>MRQKTGLTSSMYLENYTLKKSIEKSDFKELKAKQEHDTVKNHCKVLNRDNPANAGFSRCSANRTEKKETSRHPRLKRLIETNSKN</sequence>
<gene>
    <name evidence="2" type="ORF">KTH90_24635</name>
</gene>